<protein>
    <submittedName>
        <fullName evidence="1">Uncharacterized protein</fullName>
    </submittedName>
</protein>
<dbReference type="EMBL" id="CP042430">
    <property type="protein sequence ID" value="QEC49231.1"/>
    <property type="molecule type" value="Genomic_DNA"/>
</dbReference>
<keyword evidence="2" id="KW-1185">Reference proteome</keyword>
<dbReference type="KEGG" id="bsol:FSW04_17690"/>
<gene>
    <name evidence="1" type="ORF">FSW04_17690</name>
</gene>
<reference evidence="1 2" key="1">
    <citation type="journal article" date="2018" name="J. Microbiol.">
        <title>Baekduia soli gen. nov., sp. nov., a novel bacterium isolated from the soil of Baekdu Mountain and proposal of a novel family name, Baekduiaceae fam. nov.</title>
        <authorList>
            <person name="An D.S."/>
            <person name="Siddiqi M.Z."/>
            <person name="Kim K.H."/>
            <person name="Yu H.S."/>
            <person name="Im W.T."/>
        </authorList>
    </citation>
    <scope>NUCLEOTIDE SEQUENCE [LARGE SCALE GENOMIC DNA]</scope>
    <source>
        <strain evidence="1 2">BR7-21</strain>
    </source>
</reference>
<dbReference type="AlphaFoldDB" id="A0A5B8U8J0"/>
<dbReference type="Proteomes" id="UP000321805">
    <property type="component" value="Chromosome"/>
</dbReference>
<accession>A0A5B8U8J0</accession>
<proteinExistence type="predicted"/>
<dbReference type="RefSeq" id="WP_146921594.1">
    <property type="nucleotide sequence ID" value="NZ_CP042430.1"/>
</dbReference>
<sequence length="161" mass="17364">MTPREELVAALRHEDWDRVEALGWRDTFALLKRGWPKRLLASDLAVYATVLGHHDPQLVHEALIGLASGGRAEWRPSAAQLATEVTARRPRVAGQRKGRPDQAPAALATVRELLSRGSAVCACAGGRQFHRDPGGVMRCAACRGIEQGQADAAAELEDEAA</sequence>
<evidence type="ECO:0000313" key="1">
    <source>
        <dbReference type="EMBL" id="QEC49231.1"/>
    </source>
</evidence>
<organism evidence="1 2">
    <name type="scientific">Baekduia soli</name>
    <dbReference type="NCBI Taxonomy" id="496014"/>
    <lineage>
        <taxon>Bacteria</taxon>
        <taxon>Bacillati</taxon>
        <taxon>Actinomycetota</taxon>
        <taxon>Thermoleophilia</taxon>
        <taxon>Solirubrobacterales</taxon>
        <taxon>Baekduiaceae</taxon>
        <taxon>Baekduia</taxon>
    </lineage>
</organism>
<name>A0A5B8U8J0_9ACTN</name>
<evidence type="ECO:0000313" key="2">
    <source>
        <dbReference type="Proteomes" id="UP000321805"/>
    </source>
</evidence>